<accession>A0A0P6S439</accession>
<protein>
    <recommendedName>
        <fullName evidence="1">DUF1722 domain-containing protein</fullName>
    </recommendedName>
</protein>
<dbReference type="InterPro" id="IPR016996">
    <property type="entry name" value="UCP032441"/>
</dbReference>
<dbReference type="PATRIC" id="fig|119224.3.peg.1059"/>
<dbReference type="EMBL" id="LHQM01000030">
    <property type="protein sequence ID" value="KPJ22022.1"/>
    <property type="molecule type" value="Genomic_DNA"/>
</dbReference>
<dbReference type="PIRSF" id="PIRSF032441">
    <property type="entry name" value="UCP032441"/>
    <property type="match status" value="1"/>
</dbReference>
<dbReference type="AlphaFoldDB" id="A0A0P6S439"/>
<organism evidence="2 3">
    <name type="scientific">Streptococcus phocae</name>
    <dbReference type="NCBI Taxonomy" id="119224"/>
    <lineage>
        <taxon>Bacteria</taxon>
        <taxon>Bacillati</taxon>
        <taxon>Bacillota</taxon>
        <taxon>Bacilli</taxon>
        <taxon>Lactobacillales</taxon>
        <taxon>Streptococcaceae</taxon>
        <taxon>Streptococcus</taxon>
    </lineage>
</organism>
<feature type="domain" description="DUF1722" evidence="1">
    <location>
        <begin position="17"/>
        <end position="123"/>
    </location>
</feature>
<gene>
    <name evidence="2" type="ORF">AKK44_06615</name>
</gene>
<name>A0A0P6S439_9STRE</name>
<proteinExistence type="predicted"/>
<sequence length="128" mass="15216">MLMTNLATYQAQWAYQKYWVMAHSQQHYNQLRLLFKGNDWSQEKAQQFDELIAEAERIEPSTKTLRTAYQHVWGYFKKSATPSEKERFKELDDGLEDRASEMLVFLQDLTALYQPTYLQQSRLILEGV</sequence>
<keyword evidence="3" id="KW-1185">Reference proteome</keyword>
<evidence type="ECO:0000259" key="1">
    <source>
        <dbReference type="Pfam" id="PF08349"/>
    </source>
</evidence>
<dbReference type="Proteomes" id="UP000049578">
    <property type="component" value="Unassembled WGS sequence"/>
</dbReference>
<dbReference type="STRING" id="119224.AKK44_06615"/>
<dbReference type="InterPro" id="IPR013560">
    <property type="entry name" value="DUF1722"/>
</dbReference>
<reference evidence="2 3" key="1">
    <citation type="submission" date="2015-08" db="EMBL/GenBank/DDBJ databases">
        <title>Genome sequence of Streptococcus phocae subsp. phocae ATCC 51973T isolated from liver specimen obtained from seal.</title>
        <authorList>
            <person name="Avendano-Herrera R."/>
        </authorList>
    </citation>
    <scope>NUCLEOTIDE SEQUENCE [LARGE SCALE GENOMIC DNA]</scope>
    <source>
        <strain evidence="2 3">ATCC 51973</strain>
    </source>
</reference>
<dbReference type="Pfam" id="PF08349">
    <property type="entry name" value="DUF1722"/>
    <property type="match status" value="1"/>
</dbReference>
<comment type="caution">
    <text evidence="2">The sequence shown here is derived from an EMBL/GenBank/DDBJ whole genome shotgun (WGS) entry which is preliminary data.</text>
</comment>
<evidence type="ECO:0000313" key="3">
    <source>
        <dbReference type="Proteomes" id="UP000049578"/>
    </source>
</evidence>
<evidence type="ECO:0000313" key="2">
    <source>
        <dbReference type="EMBL" id="KPJ22022.1"/>
    </source>
</evidence>